<dbReference type="PANTHER" id="PTHR31399:SF0">
    <property type="entry name" value="DNA-DIRECTED PRIMASE_POLYMERASE PROTEIN"/>
    <property type="match status" value="1"/>
</dbReference>
<dbReference type="GO" id="GO:0031297">
    <property type="term" value="P:replication fork processing"/>
    <property type="evidence" value="ECO:0007669"/>
    <property type="project" value="TreeGrafter"/>
</dbReference>
<dbReference type="GO" id="GO:0005634">
    <property type="term" value="C:nucleus"/>
    <property type="evidence" value="ECO:0007669"/>
    <property type="project" value="TreeGrafter"/>
</dbReference>
<keyword evidence="3" id="KW-0548">Nucleotidyltransferase</keyword>
<dbReference type="PANTHER" id="PTHR31399">
    <property type="entry name" value="DNA-DIRECTED PRIMASE / POLYMERASE PROTEIN"/>
    <property type="match status" value="1"/>
</dbReference>
<evidence type="ECO:0000256" key="4">
    <source>
        <dbReference type="ARBA" id="ARBA00026139"/>
    </source>
</evidence>
<gene>
    <name evidence="8" type="ORF">HZH66_001133</name>
</gene>
<evidence type="ECO:0000313" key="9">
    <source>
        <dbReference type="Proteomes" id="UP000614350"/>
    </source>
</evidence>
<sequence length="458" mass="54649">MNVLNPEQFYGQNMAKLQAIDRRKKLKNKLNINYCRKMPDHILGPTQFWAEFYKQAEALAVASKHANDNEMLCTFVYQQDNGIRKFVVAHPEVYWWYYKDRPPESRCSYEVIPERAPCWLYVDLEFLFELNPKSNGSRMTNTLIDILCAFILKEWHLPCNKSNIINLDSTNNEKFSRHLIFAIKDVAFKDNFHVGRFMKYVCTEIINYLNNTETQHDVLSTFNKINIEELFIYINTKNERKLFIDVGVYTKNRHFRIYKSTKWGKQSYLEISSDSKYILPNMYKEQELEFFINSLVAYFPRKKDLVLLEFANDEAQVIRHSNKEQRQQMNITSHNTSSQYPEIDKYISNIIKPGKIRLCRYNERLRTLIYEIVGYRYCENIGRWHKSNNIYWIVDLTKQVIYQKCHDENCSDFISSPKKLPEEINFQLDSEDEVFISCAILAEEIYFYDDCLTEVTNM</sequence>
<dbReference type="GO" id="GO:0006264">
    <property type="term" value="P:mitochondrial DNA replication"/>
    <property type="evidence" value="ECO:0007669"/>
    <property type="project" value="TreeGrafter"/>
</dbReference>
<evidence type="ECO:0000256" key="3">
    <source>
        <dbReference type="ARBA" id="ARBA00022932"/>
    </source>
</evidence>
<keyword evidence="3" id="KW-0239">DNA-directed DNA polymerase</keyword>
<proteinExistence type="inferred from homology"/>
<dbReference type="GO" id="GO:0003682">
    <property type="term" value="F:chromatin binding"/>
    <property type="evidence" value="ECO:0007669"/>
    <property type="project" value="TreeGrafter"/>
</dbReference>
<comment type="caution">
    <text evidence="8">The sequence shown here is derived from an EMBL/GenBank/DDBJ whole genome shotgun (WGS) entry which is preliminary data.</text>
</comment>
<evidence type="ECO:0000256" key="6">
    <source>
        <dbReference type="ARBA" id="ARBA00044768"/>
    </source>
</evidence>
<evidence type="ECO:0000256" key="2">
    <source>
        <dbReference type="ARBA" id="ARBA00012417"/>
    </source>
</evidence>
<keyword evidence="9" id="KW-1185">Reference proteome</keyword>
<evidence type="ECO:0000256" key="5">
    <source>
        <dbReference type="ARBA" id="ARBA00044677"/>
    </source>
</evidence>
<dbReference type="InterPro" id="IPR044917">
    <property type="entry name" value="PRIMPOL"/>
</dbReference>
<evidence type="ECO:0000256" key="1">
    <source>
        <dbReference type="ARBA" id="ARBA00009762"/>
    </source>
</evidence>
<organism evidence="8 9">
    <name type="scientific">Vespula vulgaris</name>
    <name type="common">Yellow jacket</name>
    <name type="synonym">Wasp</name>
    <dbReference type="NCBI Taxonomy" id="7454"/>
    <lineage>
        <taxon>Eukaryota</taxon>
        <taxon>Metazoa</taxon>
        <taxon>Ecdysozoa</taxon>
        <taxon>Arthropoda</taxon>
        <taxon>Hexapoda</taxon>
        <taxon>Insecta</taxon>
        <taxon>Pterygota</taxon>
        <taxon>Neoptera</taxon>
        <taxon>Endopterygota</taxon>
        <taxon>Hymenoptera</taxon>
        <taxon>Apocrita</taxon>
        <taxon>Aculeata</taxon>
        <taxon>Vespoidea</taxon>
        <taxon>Vespidae</taxon>
        <taxon>Vespinae</taxon>
        <taxon>Vespula</taxon>
    </lineage>
</organism>
<name>A0A834KSR4_VESVU</name>
<dbReference type="GO" id="GO:0003887">
    <property type="term" value="F:DNA-directed DNA polymerase activity"/>
    <property type="evidence" value="ECO:0007669"/>
    <property type="project" value="UniProtKB-KW"/>
</dbReference>
<dbReference type="GO" id="GO:0005759">
    <property type="term" value="C:mitochondrial matrix"/>
    <property type="evidence" value="ECO:0007669"/>
    <property type="project" value="TreeGrafter"/>
</dbReference>
<keyword evidence="3" id="KW-0808">Transferase</keyword>
<dbReference type="Proteomes" id="UP000614350">
    <property type="component" value="Unassembled WGS sequence"/>
</dbReference>
<reference evidence="8" key="1">
    <citation type="journal article" date="2020" name="G3 (Bethesda)">
        <title>High-Quality Assemblies for Three Invasive Social Wasps from the &lt;i&gt;Vespula&lt;/i&gt; Genus.</title>
        <authorList>
            <person name="Harrop T.W.R."/>
            <person name="Guhlin J."/>
            <person name="McLaughlin G.M."/>
            <person name="Permina E."/>
            <person name="Stockwell P."/>
            <person name="Gilligan J."/>
            <person name="Le Lec M.F."/>
            <person name="Gruber M.A.M."/>
            <person name="Quinn O."/>
            <person name="Lovegrove M."/>
            <person name="Duncan E.J."/>
            <person name="Remnant E.J."/>
            <person name="Van Eeckhoven J."/>
            <person name="Graham B."/>
            <person name="Knapp R.A."/>
            <person name="Langford K.W."/>
            <person name="Kronenberg Z."/>
            <person name="Press M.O."/>
            <person name="Eacker S.M."/>
            <person name="Wilson-Rankin E.E."/>
            <person name="Purcell J."/>
            <person name="Lester P.J."/>
            <person name="Dearden P.K."/>
        </authorList>
    </citation>
    <scope>NUCLEOTIDE SEQUENCE</scope>
    <source>
        <strain evidence="8">Marl-1</strain>
    </source>
</reference>
<evidence type="ECO:0000256" key="7">
    <source>
        <dbReference type="ARBA" id="ARBA00047303"/>
    </source>
</evidence>
<protein>
    <recommendedName>
        <fullName evidence="4">DNA-directed primase/polymerase protein</fullName>
        <ecNumber evidence="6">2.7.7.102</ecNumber>
        <ecNumber evidence="2">2.7.7.7</ecNumber>
    </recommendedName>
</protein>
<comment type="catalytic activity">
    <reaction evidence="7">
        <text>DNA(n) + a 2'-deoxyribonucleoside 5'-triphosphate = DNA(n+1) + diphosphate</text>
        <dbReference type="Rhea" id="RHEA:22508"/>
        <dbReference type="Rhea" id="RHEA-COMP:17339"/>
        <dbReference type="Rhea" id="RHEA-COMP:17340"/>
        <dbReference type="ChEBI" id="CHEBI:33019"/>
        <dbReference type="ChEBI" id="CHEBI:61560"/>
        <dbReference type="ChEBI" id="CHEBI:173112"/>
        <dbReference type="EC" id="2.7.7.7"/>
    </reaction>
    <physiologicalReaction direction="left-to-right" evidence="7">
        <dbReference type="Rhea" id="RHEA:22509"/>
    </physiologicalReaction>
</comment>
<dbReference type="EC" id="2.7.7.102" evidence="6"/>
<dbReference type="AlphaFoldDB" id="A0A834KSR4"/>
<dbReference type="EC" id="2.7.7.7" evidence="2"/>
<dbReference type="EMBL" id="JACSEA010000001">
    <property type="protein sequence ID" value="KAF7412237.1"/>
    <property type="molecule type" value="Genomic_DNA"/>
</dbReference>
<dbReference type="GO" id="GO:0042276">
    <property type="term" value="P:error-prone translesion synthesis"/>
    <property type="evidence" value="ECO:0007669"/>
    <property type="project" value="InterPro"/>
</dbReference>
<comment type="catalytic activity">
    <reaction evidence="5">
        <text>ssDNA + n NTP = ssDNA/pppN(pN)n-1 hybrid + (n-1) diphosphate.</text>
        <dbReference type="EC" id="2.7.7.102"/>
    </reaction>
</comment>
<dbReference type="GO" id="GO:0009411">
    <property type="term" value="P:response to UV"/>
    <property type="evidence" value="ECO:0007669"/>
    <property type="project" value="TreeGrafter"/>
</dbReference>
<evidence type="ECO:0000313" key="8">
    <source>
        <dbReference type="EMBL" id="KAF7412237.1"/>
    </source>
</evidence>
<comment type="similarity">
    <text evidence="1">Belongs to the eukaryotic-type primase small subunit family.</text>
</comment>
<accession>A0A834KSR4</accession>
<dbReference type="Pfam" id="PF03121">
    <property type="entry name" value="Herpes_UL52"/>
    <property type="match status" value="1"/>
</dbReference>